<dbReference type="SUPFAM" id="SSF57701">
    <property type="entry name" value="Zn2/Cys6 DNA-binding domain"/>
    <property type="match status" value="1"/>
</dbReference>
<keyword evidence="6" id="KW-1185">Reference proteome</keyword>
<evidence type="ECO:0000256" key="2">
    <source>
        <dbReference type="ARBA" id="ARBA00023242"/>
    </source>
</evidence>
<dbReference type="GO" id="GO:0008270">
    <property type="term" value="F:zinc ion binding"/>
    <property type="evidence" value="ECO:0007669"/>
    <property type="project" value="InterPro"/>
</dbReference>
<dbReference type="Pfam" id="PF11951">
    <property type="entry name" value="Fungal_trans_2"/>
    <property type="match status" value="1"/>
</dbReference>
<gene>
    <name evidence="5" type="ORF">HPODL_05226</name>
</gene>
<organism evidence="5 6">
    <name type="scientific">Ogataea parapolymorpha (strain ATCC 26012 / BCRC 20466 / JCM 22074 / NRRL Y-7560 / DL-1)</name>
    <name type="common">Yeast</name>
    <name type="synonym">Hansenula polymorpha</name>
    <dbReference type="NCBI Taxonomy" id="871575"/>
    <lineage>
        <taxon>Eukaryota</taxon>
        <taxon>Fungi</taxon>
        <taxon>Dikarya</taxon>
        <taxon>Ascomycota</taxon>
        <taxon>Saccharomycotina</taxon>
        <taxon>Pichiomycetes</taxon>
        <taxon>Pichiales</taxon>
        <taxon>Pichiaceae</taxon>
        <taxon>Ogataea</taxon>
    </lineage>
</organism>
<evidence type="ECO:0000259" key="4">
    <source>
        <dbReference type="PROSITE" id="PS50048"/>
    </source>
</evidence>
<dbReference type="GO" id="GO:0000981">
    <property type="term" value="F:DNA-binding transcription factor activity, RNA polymerase II-specific"/>
    <property type="evidence" value="ECO:0007669"/>
    <property type="project" value="InterPro"/>
</dbReference>
<evidence type="ECO:0000313" key="6">
    <source>
        <dbReference type="Proteomes" id="UP000008673"/>
    </source>
</evidence>
<accession>W1QAY1</accession>
<name>W1QAY1_OGAPD</name>
<dbReference type="EMBL" id="AEOI02000008">
    <property type="protein sequence ID" value="ESW98182.1"/>
    <property type="molecule type" value="Genomic_DNA"/>
</dbReference>
<dbReference type="KEGG" id="opa:HPODL_05226"/>
<dbReference type="Proteomes" id="UP000008673">
    <property type="component" value="Unassembled WGS sequence"/>
</dbReference>
<dbReference type="HOGENOM" id="CLU_015493_1_2_1"/>
<feature type="compositionally biased region" description="Low complexity" evidence="3">
    <location>
        <begin position="46"/>
        <end position="57"/>
    </location>
</feature>
<dbReference type="GO" id="GO:0005634">
    <property type="term" value="C:nucleus"/>
    <property type="evidence" value="ECO:0007669"/>
    <property type="project" value="UniProtKB-SubCell"/>
</dbReference>
<dbReference type="Pfam" id="PF00172">
    <property type="entry name" value="Zn_clus"/>
    <property type="match status" value="1"/>
</dbReference>
<evidence type="ECO:0000256" key="3">
    <source>
        <dbReference type="SAM" id="MobiDB-lite"/>
    </source>
</evidence>
<feature type="compositionally biased region" description="Polar residues" evidence="3">
    <location>
        <begin position="30"/>
        <end position="45"/>
    </location>
</feature>
<sequence length="634" mass="72530">MFCTFDHTLSAVDKKSLRSALPHAKPVFSGSESGPANGPRSTPLISSRSFVGMSSRSKNGCVSCRKKKKKCDEAYPVCGLCARRNTPCIRRDNKKIKTAEKQIIKKPKSPPLPSPAPLFDPDDPLDNMLRDLMYSQGETLALLDGNNVGRLARIEPLDTSEEEFAPMDESQIVENQNLPDSELVKLLHRRDTRKFLKPTVFQLFTSKLSPAITVPSNVLTQSLDETGRLFLDHYISFITEEITICHSQESNFFFSYILRLAAQDSAVLNGIVAWGGMFLLGSQNEEAREYFAKSLALVQTRRRQIAAQPTLKDFMALATCFLVLVGAEISTGDIKFWYHIFLQLRDAFSEYGGLRKFFEDTKHANEGKWIISNYFFHDVNATRTVLSGTHEDINTYKEIFHGHKILETDEYGLDPFQGSAAELFVIYGEINDKRKELKDLEMRIRVLELSGDESATKKTLLLNQEKDDFCLASFEELESRILESKPSFKQLEEISDNRDLLTLHLTWFELHQITMRLYLRMVVKKTDFRDHEMVALREHAGKLLDIVIGTRMQSILCLTLMIAGVVHCDEASRADITAKYERLVRSFEVKNVQNCWLVVQRCWEIEDELLRRGEPCYVDWCDVVEDFGWEFCLC</sequence>
<keyword evidence="2" id="KW-0539">Nucleus</keyword>
<dbReference type="PANTHER" id="PTHR37534:SF7">
    <property type="entry name" value="TRANSCRIPTIONAL ACTIVATOR PROTEIN UGA3"/>
    <property type="match status" value="1"/>
</dbReference>
<dbReference type="RefSeq" id="XP_013934065.1">
    <property type="nucleotide sequence ID" value="XM_014078590.1"/>
</dbReference>
<comment type="subcellular location">
    <subcellularLocation>
        <location evidence="1">Nucleus</location>
    </subcellularLocation>
</comment>
<dbReference type="Gene3D" id="4.10.240.10">
    <property type="entry name" value="Zn(2)-C6 fungal-type DNA-binding domain"/>
    <property type="match status" value="1"/>
</dbReference>
<dbReference type="OrthoDB" id="5419315at2759"/>
<dbReference type="PROSITE" id="PS50048">
    <property type="entry name" value="ZN2_CY6_FUNGAL_2"/>
    <property type="match status" value="1"/>
</dbReference>
<dbReference type="STRING" id="871575.W1QAY1"/>
<dbReference type="CDD" id="cd00067">
    <property type="entry name" value="GAL4"/>
    <property type="match status" value="1"/>
</dbReference>
<proteinExistence type="predicted"/>
<dbReference type="PROSITE" id="PS00463">
    <property type="entry name" value="ZN2_CY6_FUNGAL_1"/>
    <property type="match status" value="1"/>
</dbReference>
<feature type="region of interest" description="Disordered" evidence="3">
    <location>
        <begin position="25"/>
        <end position="58"/>
    </location>
</feature>
<dbReference type="InterPro" id="IPR021858">
    <property type="entry name" value="Fun_TF"/>
</dbReference>
<evidence type="ECO:0000313" key="5">
    <source>
        <dbReference type="EMBL" id="ESW98182.1"/>
    </source>
</evidence>
<dbReference type="GeneID" id="25774648"/>
<dbReference type="AlphaFoldDB" id="W1QAY1"/>
<evidence type="ECO:0000256" key="1">
    <source>
        <dbReference type="ARBA" id="ARBA00004123"/>
    </source>
</evidence>
<feature type="domain" description="Zn(2)-C6 fungal-type" evidence="4">
    <location>
        <begin position="60"/>
        <end position="90"/>
    </location>
</feature>
<dbReference type="GO" id="GO:0000976">
    <property type="term" value="F:transcription cis-regulatory region binding"/>
    <property type="evidence" value="ECO:0007669"/>
    <property type="project" value="TreeGrafter"/>
</dbReference>
<protein>
    <recommendedName>
        <fullName evidence="4">Zn(2)-C6 fungal-type domain-containing protein</fullName>
    </recommendedName>
</protein>
<reference evidence="5 6" key="1">
    <citation type="journal article" date="2013" name="BMC Genomics">
        <title>Genome sequence and analysis of methylotrophic yeast Hansenula polymorpha DL1.</title>
        <authorList>
            <person name="Ravin N.V."/>
            <person name="Eldarov M.A."/>
            <person name="Kadnikov V.V."/>
            <person name="Beletsky A.V."/>
            <person name="Schneider J."/>
            <person name="Mardanova E.S."/>
            <person name="Smekalova E.M."/>
            <person name="Zvereva M.I."/>
            <person name="Dontsova O.A."/>
            <person name="Mardanov A.V."/>
            <person name="Skryabin K.G."/>
        </authorList>
    </citation>
    <scope>NUCLEOTIDE SEQUENCE [LARGE SCALE GENOMIC DNA]</scope>
    <source>
        <strain evidence="6">ATCC 26012 / BCRC 20466 / JCM 22074 / NRRL Y-7560 / DL-1</strain>
    </source>
</reference>
<comment type="caution">
    <text evidence="5">The sequence shown here is derived from an EMBL/GenBank/DDBJ whole genome shotgun (WGS) entry which is preliminary data.</text>
</comment>
<dbReference type="PANTHER" id="PTHR37534">
    <property type="entry name" value="TRANSCRIPTIONAL ACTIVATOR PROTEIN UGA3"/>
    <property type="match status" value="1"/>
</dbReference>
<dbReference type="GO" id="GO:0045944">
    <property type="term" value="P:positive regulation of transcription by RNA polymerase II"/>
    <property type="evidence" value="ECO:0007669"/>
    <property type="project" value="TreeGrafter"/>
</dbReference>
<dbReference type="SMART" id="SM00066">
    <property type="entry name" value="GAL4"/>
    <property type="match status" value="1"/>
</dbReference>
<dbReference type="eggNOG" id="ENOG502SMTS">
    <property type="taxonomic scope" value="Eukaryota"/>
</dbReference>
<dbReference type="InterPro" id="IPR036864">
    <property type="entry name" value="Zn2-C6_fun-type_DNA-bd_sf"/>
</dbReference>
<dbReference type="OMA" id="ICGISCC"/>
<dbReference type="InterPro" id="IPR001138">
    <property type="entry name" value="Zn2Cys6_DnaBD"/>
</dbReference>